<protein>
    <submittedName>
        <fullName evidence="1">Uncharacterized protein</fullName>
    </submittedName>
</protein>
<dbReference type="KEGG" id="hli:HLI_05980"/>
<accession>A0A410MAP6</accession>
<dbReference type="AlphaFoldDB" id="A0A410MAP6"/>
<reference evidence="1 2" key="1">
    <citation type="submission" date="2018-01" db="EMBL/GenBank/DDBJ databases">
        <title>The whole genome sequencing and assembly of Halobacillus litoralis ERB031 strain.</title>
        <authorList>
            <person name="Lee S.-J."/>
            <person name="Park M.-K."/>
            <person name="Kim J.-Y."/>
            <person name="Lee Y.-J."/>
            <person name="Yi H."/>
            <person name="Bahn Y.-S."/>
            <person name="Kim J.F."/>
            <person name="Lee D.-W."/>
        </authorList>
    </citation>
    <scope>NUCLEOTIDE SEQUENCE [LARGE SCALE GENOMIC DNA]</scope>
    <source>
        <strain evidence="1 2">ERB 031</strain>
    </source>
</reference>
<dbReference type="RefSeq" id="WP_128523877.1">
    <property type="nucleotide sequence ID" value="NZ_CP026118.1"/>
</dbReference>
<sequence>MSIPLKERLSTGDLNKLRSAAVLEFTEDLFESDNYCSLEVLSSGQQQLFIVNRNDRTLTVLSLSPDMSLKKETLFTEKIISLKEYFEEYSLKENTPPRKIEVVFIGGRTLMIEPGLSMEEDETYRKSDITSQIEEEFENLIAALKNTVVL</sequence>
<evidence type="ECO:0000313" key="2">
    <source>
        <dbReference type="Proteomes" id="UP000287756"/>
    </source>
</evidence>
<proteinExistence type="predicted"/>
<organism evidence="1 2">
    <name type="scientific">Halobacillus litoralis</name>
    <dbReference type="NCBI Taxonomy" id="45668"/>
    <lineage>
        <taxon>Bacteria</taxon>
        <taxon>Bacillati</taxon>
        <taxon>Bacillota</taxon>
        <taxon>Bacilli</taxon>
        <taxon>Bacillales</taxon>
        <taxon>Bacillaceae</taxon>
        <taxon>Halobacillus</taxon>
    </lineage>
</organism>
<dbReference type="OrthoDB" id="2966910at2"/>
<gene>
    <name evidence="1" type="ORF">HLI_05980</name>
</gene>
<name>A0A410MAP6_9BACI</name>
<dbReference type="EMBL" id="CP026118">
    <property type="protein sequence ID" value="QAS51814.1"/>
    <property type="molecule type" value="Genomic_DNA"/>
</dbReference>
<dbReference type="Proteomes" id="UP000287756">
    <property type="component" value="Chromosome"/>
</dbReference>
<evidence type="ECO:0000313" key="1">
    <source>
        <dbReference type="EMBL" id="QAS51814.1"/>
    </source>
</evidence>